<comment type="subunit">
    <text evidence="1">Myosin is a hexamer of 2 heavy chains and 4 light chains.</text>
</comment>
<dbReference type="FunFam" id="1.10.238.10:FF:000001">
    <property type="entry name" value="Calmodulin 1"/>
    <property type="match status" value="1"/>
</dbReference>
<organism evidence="7">
    <name type="scientific">Scolopendra viridis</name>
    <name type="common">Giant centipede</name>
    <dbReference type="NCBI Taxonomy" id="118503"/>
    <lineage>
        <taxon>Eukaryota</taxon>
        <taxon>Metazoa</taxon>
        <taxon>Ecdysozoa</taxon>
        <taxon>Arthropoda</taxon>
        <taxon>Myriapoda</taxon>
        <taxon>Chilopoda</taxon>
        <taxon>Pleurostigmophora</taxon>
        <taxon>Scolopendromorpha</taxon>
        <taxon>Scolopendridae</taxon>
        <taxon>Scolopendra</taxon>
    </lineage>
</organism>
<dbReference type="EMBL" id="GGNE01000117">
    <property type="protein sequence ID" value="MIC88658.1"/>
    <property type="molecule type" value="Transcribed_RNA"/>
</dbReference>
<protein>
    <submittedName>
        <fullName evidence="7">Calglandulin</fullName>
    </submittedName>
</protein>
<accession>A0A4D5R9T1</accession>
<dbReference type="Gene3D" id="1.10.238.10">
    <property type="entry name" value="EF-hand"/>
    <property type="match status" value="2"/>
</dbReference>
<keyword evidence="2" id="KW-0677">Repeat</keyword>
<dbReference type="InterPro" id="IPR011992">
    <property type="entry name" value="EF-hand-dom_pair"/>
</dbReference>
<evidence type="ECO:0000259" key="6">
    <source>
        <dbReference type="PROSITE" id="PS50222"/>
    </source>
</evidence>
<keyword evidence="4" id="KW-0505">Motor protein</keyword>
<proteinExistence type="predicted"/>
<dbReference type="InterPro" id="IPR002048">
    <property type="entry name" value="EF_hand_dom"/>
</dbReference>
<keyword evidence="3" id="KW-0518">Myosin</keyword>
<dbReference type="InterPro" id="IPR050230">
    <property type="entry name" value="CALM/Myosin/TropC-like"/>
</dbReference>
<dbReference type="GO" id="GO:0005859">
    <property type="term" value="C:muscle myosin complex"/>
    <property type="evidence" value="ECO:0007669"/>
    <property type="project" value="TreeGrafter"/>
</dbReference>
<dbReference type="GO" id="GO:0005509">
    <property type="term" value="F:calcium ion binding"/>
    <property type="evidence" value="ECO:0007669"/>
    <property type="project" value="InterPro"/>
</dbReference>
<keyword evidence="5" id="KW-0514">Muscle protein</keyword>
<evidence type="ECO:0000256" key="1">
    <source>
        <dbReference type="ARBA" id="ARBA00011445"/>
    </source>
</evidence>
<feature type="domain" description="EF-hand" evidence="6">
    <location>
        <begin position="81"/>
        <end position="116"/>
    </location>
</feature>
<dbReference type="PANTHER" id="PTHR23048:SF33">
    <property type="entry name" value="MYOSIN LIGHT CHAIN ALKALI"/>
    <property type="match status" value="1"/>
</dbReference>
<reference evidence="7" key="1">
    <citation type="journal article" date="2018" name="Toxicon">
        <title>Venom-gland transcriptomics and venom proteomics of the giant Florida blue centipede, Scolopendra viridis.</title>
        <authorList>
            <person name="Ward M.J."/>
            <person name="Rokyta D.R."/>
        </authorList>
    </citation>
    <scope>NUCLEOTIDE SEQUENCE</scope>
    <source>
        <tissue evidence="7">Venom gland</tissue>
    </source>
</reference>
<dbReference type="PANTHER" id="PTHR23048">
    <property type="entry name" value="MYOSIN LIGHT CHAIN 1, 3"/>
    <property type="match status" value="1"/>
</dbReference>
<dbReference type="SUPFAM" id="SSF47473">
    <property type="entry name" value="EF-hand"/>
    <property type="match status" value="1"/>
</dbReference>
<evidence type="ECO:0000256" key="4">
    <source>
        <dbReference type="ARBA" id="ARBA00023175"/>
    </source>
</evidence>
<name>A0A4D5R9T1_SCOVI</name>
<sequence>MADLSAQDVERAKLVFDVYDFDGKGKVDGFYLGECLRALNLNPTLALVEKMGGTKKTGEKTFTFEEFAPIFSQVKKDKDVGTLEDFMEGLKVYDKAENGTMMAAELAHVMLSLGEKLTDNEVMDIIGICAGQEDEEGFIKYEPFVRAVLAGPFPEGQEETK</sequence>
<evidence type="ECO:0000256" key="5">
    <source>
        <dbReference type="ARBA" id="ARBA00023179"/>
    </source>
</evidence>
<evidence type="ECO:0000313" key="7">
    <source>
        <dbReference type="EMBL" id="MIC88658.1"/>
    </source>
</evidence>
<feature type="domain" description="EF-hand" evidence="6">
    <location>
        <begin position="7"/>
        <end position="42"/>
    </location>
</feature>
<dbReference type="AlphaFoldDB" id="A0A4D5R9T1"/>
<evidence type="ECO:0000256" key="2">
    <source>
        <dbReference type="ARBA" id="ARBA00022737"/>
    </source>
</evidence>
<dbReference type="PROSITE" id="PS50222">
    <property type="entry name" value="EF_HAND_2"/>
    <property type="match status" value="2"/>
</dbReference>
<evidence type="ECO:0000256" key="3">
    <source>
        <dbReference type="ARBA" id="ARBA00023123"/>
    </source>
</evidence>